<dbReference type="STRING" id="1123029.SAMN02745172_00496"/>
<keyword evidence="4" id="KW-1185">Reference proteome</keyword>
<organism evidence="3 4">
    <name type="scientific">Pseudoxanthobacter soli DSM 19599</name>
    <dbReference type="NCBI Taxonomy" id="1123029"/>
    <lineage>
        <taxon>Bacteria</taxon>
        <taxon>Pseudomonadati</taxon>
        <taxon>Pseudomonadota</taxon>
        <taxon>Alphaproteobacteria</taxon>
        <taxon>Hyphomicrobiales</taxon>
        <taxon>Segnochrobactraceae</taxon>
        <taxon>Pseudoxanthobacter</taxon>
    </lineage>
</organism>
<dbReference type="AlphaFoldDB" id="A0A1M7Z896"/>
<dbReference type="RefSeq" id="WP_073625585.1">
    <property type="nucleotide sequence ID" value="NZ_FRXO01000001.1"/>
</dbReference>
<evidence type="ECO:0000313" key="4">
    <source>
        <dbReference type="Proteomes" id="UP000186406"/>
    </source>
</evidence>
<feature type="coiled-coil region" evidence="1">
    <location>
        <begin position="658"/>
        <end position="685"/>
    </location>
</feature>
<dbReference type="EMBL" id="FRXO01000001">
    <property type="protein sequence ID" value="SHO61022.1"/>
    <property type="molecule type" value="Genomic_DNA"/>
</dbReference>
<dbReference type="InterPro" id="IPR027417">
    <property type="entry name" value="P-loop_NTPase"/>
</dbReference>
<dbReference type="InterPro" id="IPR038734">
    <property type="entry name" value="YhaN_AAA"/>
</dbReference>
<gene>
    <name evidence="3" type="ORF">SAMN02745172_00496</name>
</gene>
<feature type="coiled-coil region" evidence="1">
    <location>
        <begin position="157"/>
        <end position="214"/>
    </location>
</feature>
<evidence type="ECO:0000259" key="2">
    <source>
        <dbReference type="Pfam" id="PF13514"/>
    </source>
</evidence>
<feature type="domain" description="YhaN AAA" evidence="2">
    <location>
        <begin position="1"/>
        <end position="205"/>
    </location>
</feature>
<proteinExistence type="predicted"/>
<keyword evidence="1" id="KW-0175">Coiled coil</keyword>
<dbReference type="PANTHER" id="PTHR41259">
    <property type="entry name" value="DOUBLE-STRAND BREAK REPAIR RAD50 ATPASE, PUTATIVE-RELATED"/>
    <property type="match status" value="1"/>
</dbReference>
<dbReference type="PANTHER" id="PTHR41259:SF1">
    <property type="entry name" value="DOUBLE-STRAND BREAK REPAIR RAD50 ATPASE, PUTATIVE-RELATED"/>
    <property type="match status" value="1"/>
</dbReference>
<dbReference type="SUPFAM" id="SSF52540">
    <property type="entry name" value="P-loop containing nucleoside triphosphate hydrolases"/>
    <property type="match status" value="1"/>
</dbReference>
<protein>
    <submittedName>
        <fullName evidence="3">Uncharacterized protein YhaN</fullName>
    </submittedName>
</protein>
<reference evidence="3 4" key="1">
    <citation type="submission" date="2016-12" db="EMBL/GenBank/DDBJ databases">
        <authorList>
            <person name="Song W.-J."/>
            <person name="Kurnit D.M."/>
        </authorList>
    </citation>
    <scope>NUCLEOTIDE SEQUENCE [LARGE SCALE GENOMIC DNA]</scope>
    <source>
        <strain evidence="3 4">DSM 19599</strain>
    </source>
</reference>
<accession>A0A1M7Z896</accession>
<dbReference type="Proteomes" id="UP000186406">
    <property type="component" value="Unassembled WGS sequence"/>
</dbReference>
<dbReference type="Gene3D" id="3.40.50.300">
    <property type="entry name" value="P-loop containing nucleotide triphosphate hydrolases"/>
    <property type="match status" value="2"/>
</dbReference>
<name>A0A1M7Z896_9HYPH</name>
<sequence>MRIRRLDLARYGKFTDRSIAFGEQLGDGPDLHIVYGPNEAGKSTAFSALLDLLYGIEFRSRFNFLHPYSTMRVGGVLELGSGTFELARVRGRQNTLLDAHDRPVSEAILQAELGAIDRDAYRTMFSLDDETLEKGGESILGSKGDLGQLLFSASAGLADLSRRLADLDAEADRFHRANARSGELADLKARLATLKQERDSLDILATEYRRLVAERDDARLHYETALGERARTSVRIDEIRRLLAALPRLASLKTVRGELAGLDDLPDAPAGWLRELPRLREELARHSARLEAIDGTIANLRGELDGLEHDDAALNVAAQATALAELRARHMTADRDLPERRLSLREVDGTISGILDRIGRGGEGNPGRLVLGAPALGTLRTLIEARSGIDARSRAAEAELSRAERDLAEAEARFRDAAGDDTVAARDGSARDAALRATVTALRADDHAARRRLAERARANRQAALDDALRALKPWHGEPDALINMVVPEAGEIDGWRTGIQDAQREVARREEELDRLRAEAARLRAEIDVIARSAGLVGADEAHRVRVARDEAWTAHRAALDAVTADAFADAMGHDDRIAAARLSHASELAQQRQAERALALAEVDIGRTEGLAAKARASLAAWQDRMTQAIRAFAPGLSADMAPAVLEAWLARRDKALEGLAALREAERDLAEAQADGEAARGRLAGALAASGVAHDPVQDFEAMMAVAEAALDRQTELAALREAIAQGRRKVEERTRDLEEARIAGRDWQRAWDEACAATWLGEGGTVPAVGIVREILVAVGDLGPALAKRTNLADRIEKMERDQADFAAEVDRLAGMLDLSAPGGVLDRSAAIEERVKTAEDVRVRRRELGRKLEEAVDTGREIAAALSGHKARSDEITAFLGVETLNEAETVLRAIERRTELRRQQDDIVRDILDATNLPTLEEAEAVLGDVERRALEAERAELDARFEGEDGRVRELFSAHSKAEDRLNAIGGDDAVARIEERRQTTLLEIEDGAHRYLRLRIGAAAAGHALRLYRDRHRSAMMARASEAFRTISRGAYRGLAAQPGKDGEILVAIAADGASKLADELSKGTRFQLYLALRVAGYHEFAETRRPVPFVADDIMETFDDFRAEEAFRLFADMAGVGQVIYLTHHRHLCDIARRVCPQVRIHDLDAGTENPAVLLAEGR</sequence>
<dbReference type="Pfam" id="PF13514">
    <property type="entry name" value="AAA_27"/>
    <property type="match status" value="1"/>
</dbReference>
<evidence type="ECO:0000313" key="3">
    <source>
        <dbReference type="EMBL" id="SHO61022.1"/>
    </source>
</evidence>
<feature type="coiled-coil region" evidence="1">
    <location>
        <begin position="393"/>
        <end position="420"/>
    </location>
</feature>
<evidence type="ECO:0000256" key="1">
    <source>
        <dbReference type="SAM" id="Coils"/>
    </source>
</evidence>
<dbReference type="OrthoDB" id="9764467at2"/>
<feature type="coiled-coil region" evidence="1">
    <location>
        <begin position="500"/>
        <end position="534"/>
    </location>
</feature>